<sequence length="239" mass="27822">MLCKFDFKGNQVLKIDRAIAALVPTMKKISSCLKKIRAKSNEKKRENYSNLELTSEYSIMLKNEPDLKYDNKSCENRIMIFVDNESLKILSGAETWFIDGSFKCEPFRMMQLFTIHRLLCNLKEKVRLPFVFVLTQKRTKKTYREEEDFELSEINLSLPDQNLSLPEQNIPNISCELTNANLETVRNLAAYSAELDFSDNNDSLSIIESLKNSENVGRMRQAKRDEQERETLLDQLLTE</sequence>
<dbReference type="EMBL" id="REGN01003343">
    <property type="protein sequence ID" value="RNA23149.1"/>
    <property type="molecule type" value="Genomic_DNA"/>
</dbReference>
<dbReference type="AlphaFoldDB" id="A0A3M7RI38"/>
<dbReference type="STRING" id="10195.A0A3M7RI38"/>
<protein>
    <submittedName>
        <fullName evidence="1">Uncharacterized protein</fullName>
    </submittedName>
</protein>
<dbReference type="OrthoDB" id="93990at2759"/>
<evidence type="ECO:0000313" key="2">
    <source>
        <dbReference type="Proteomes" id="UP000276133"/>
    </source>
</evidence>
<gene>
    <name evidence="1" type="ORF">BpHYR1_031079</name>
</gene>
<organism evidence="1 2">
    <name type="scientific">Brachionus plicatilis</name>
    <name type="common">Marine rotifer</name>
    <name type="synonym">Brachionus muelleri</name>
    <dbReference type="NCBI Taxonomy" id="10195"/>
    <lineage>
        <taxon>Eukaryota</taxon>
        <taxon>Metazoa</taxon>
        <taxon>Spiralia</taxon>
        <taxon>Gnathifera</taxon>
        <taxon>Rotifera</taxon>
        <taxon>Eurotatoria</taxon>
        <taxon>Monogononta</taxon>
        <taxon>Pseudotrocha</taxon>
        <taxon>Ploima</taxon>
        <taxon>Brachionidae</taxon>
        <taxon>Brachionus</taxon>
    </lineage>
</organism>
<evidence type="ECO:0000313" key="1">
    <source>
        <dbReference type="EMBL" id="RNA23149.1"/>
    </source>
</evidence>
<comment type="caution">
    <text evidence="1">The sequence shown here is derived from an EMBL/GenBank/DDBJ whole genome shotgun (WGS) entry which is preliminary data.</text>
</comment>
<proteinExistence type="predicted"/>
<reference evidence="1 2" key="1">
    <citation type="journal article" date="2018" name="Sci. Rep.">
        <title>Genomic signatures of local adaptation to the degree of environmental predictability in rotifers.</title>
        <authorList>
            <person name="Franch-Gras L."/>
            <person name="Hahn C."/>
            <person name="Garcia-Roger E.M."/>
            <person name="Carmona M.J."/>
            <person name="Serra M."/>
            <person name="Gomez A."/>
        </authorList>
    </citation>
    <scope>NUCLEOTIDE SEQUENCE [LARGE SCALE GENOMIC DNA]</scope>
    <source>
        <strain evidence="1">HYR1</strain>
    </source>
</reference>
<name>A0A3M7RI38_BRAPC</name>
<dbReference type="Proteomes" id="UP000276133">
    <property type="component" value="Unassembled WGS sequence"/>
</dbReference>
<accession>A0A3M7RI38</accession>
<keyword evidence="2" id="KW-1185">Reference proteome</keyword>